<dbReference type="AlphaFoldDB" id="A0A0M3IZI0"/>
<evidence type="ECO:0000313" key="1">
    <source>
        <dbReference type="EMBL" id="VDK17844.1"/>
    </source>
</evidence>
<accession>A0A0M3IZI0</accession>
<name>A0A0M3IZI0_ANISI</name>
<reference evidence="1 2" key="2">
    <citation type="submission" date="2018-11" db="EMBL/GenBank/DDBJ databases">
        <authorList>
            <consortium name="Pathogen Informatics"/>
        </authorList>
    </citation>
    <scope>NUCLEOTIDE SEQUENCE [LARGE SCALE GENOMIC DNA]</scope>
</reference>
<evidence type="ECO:0000313" key="3">
    <source>
        <dbReference type="WBParaSite" id="ASIM_0000066301-mRNA-1"/>
    </source>
</evidence>
<proteinExistence type="predicted"/>
<dbReference type="WBParaSite" id="ASIM_0000066301-mRNA-1">
    <property type="protein sequence ID" value="ASIM_0000066301-mRNA-1"/>
    <property type="gene ID" value="ASIM_0000066301"/>
</dbReference>
<dbReference type="EMBL" id="UYRR01000399">
    <property type="protein sequence ID" value="VDK17844.1"/>
    <property type="molecule type" value="Genomic_DNA"/>
</dbReference>
<dbReference type="Proteomes" id="UP000267096">
    <property type="component" value="Unassembled WGS sequence"/>
</dbReference>
<organism evidence="3">
    <name type="scientific">Anisakis simplex</name>
    <name type="common">Herring worm</name>
    <dbReference type="NCBI Taxonomy" id="6269"/>
    <lineage>
        <taxon>Eukaryota</taxon>
        <taxon>Metazoa</taxon>
        <taxon>Ecdysozoa</taxon>
        <taxon>Nematoda</taxon>
        <taxon>Chromadorea</taxon>
        <taxon>Rhabditida</taxon>
        <taxon>Spirurina</taxon>
        <taxon>Ascaridomorpha</taxon>
        <taxon>Ascaridoidea</taxon>
        <taxon>Anisakidae</taxon>
        <taxon>Anisakis</taxon>
        <taxon>Anisakis simplex complex</taxon>
    </lineage>
</organism>
<evidence type="ECO:0000313" key="2">
    <source>
        <dbReference type="Proteomes" id="UP000267096"/>
    </source>
</evidence>
<dbReference type="OrthoDB" id="5843211at2759"/>
<sequence>YCHPAASSANALCEFRYQATEATLVHGCICSNPTGSCNEVSRSRSYQLENVIQRRAQKDLVYCYSLQYSSSSRFGEEVFKNSGTCEGQYCFVSLTTSELTVEAATSRFDSSEILQSAADHKVIMQVICIKLNLLGKIFVNVGCTIEYAKNISEPLLKHCICATHLCNFYTELFPNARSNLTSLSNRTPLSVALDNTSGSS</sequence>
<keyword evidence="2" id="KW-1185">Reference proteome</keyword>
<protein>
    <submittedName>
        <fullName evidence="3">Phlebovirus_G2 domain-containing protein</fullName>
    </submittedName>
</protein>
<reference evidence="3" key="1">
    <citation type="submission" date="2017-02" db="UniProtKB">
        <authorList>
            <consortium name="WormBaseParasite"/>
        </authorList>
    </citation>
    <scope>IDENTIFICATION</scope>
</reference>
<gene>
    <name evidence="1" type="ORF">ASIM_LOCUS563</name>
</gene>